<dbReference type="AlphaFoldDB" id="A0A7X9P412"/>
<accession>A0A7X9P412</accession>
<dbReference type="Proteomes" id="UP000576082">
    <property type="component" value="Unassembled WGS sequence"/>
</dbReference>
<comment type="caution">
    <text evidence="1">The sequence shown here is derived from an EMBL/GenBank/DDBJ whole genome shotgun (WGS) entry which is preliminary data.</text>
</comment>
<organism evidence="1 2">
    <name type="scientific">Flammeovirga aprica JL-4</name>
    <dbReference type="NCBI Taxonomy" id="694437"/>
    <lineage>
        <taxon>Bacteria</taxon>
        <taxon>Pseudomonadati</taxon>
        <taxon>Bacteroidota</taxon>
        <taxon>Cytophagia</taxon>
        <taxon>Cytophagales</taxon>
        <taxon>Flammeovirgaceae</taxon>
        <taxon>Flammeovirga</taxon>
    </lineage>
</organism>
<protein>
    <submittedName>
        <fullName evidence="1">Uncharacterized protein</fullName>
    </submittedName>
</protein>
<dbReference type="RefSeq" id="WP_169656807.1">
    <property type="nucleotide sequence ID" value="NZ_JABANE010000024.1"/>
</dbReference>
<reference evidence="1 2" key="1">
    <citation type="submission" date="2020-04" db="EMBL/GenBank/DDBJ databases">
        <title>Flammeovirga sp. SR4, a novel species isolated from seawater.</title>
        <authorList>
            <person name="Wang X."/>
        </authorList>
    </citation>
    <scope>NUCLEOTIDE SEQUENCE [LARGE SCALE GENOMIC DNA]</scope>
    <source>
        <strain evidence="1 2">ATCC 23126</strain>
    </source>
</reference>
<proteinExistence type="predicted"/>
<gene>
    <name evidence="1" type="ORF">HHU12_11085</name>
</gene>
<dbReference type="EMBL" id="JABANE010000024">
    <property type="protein sequence ID" value="NME68504.1"/>
    <property type="molecule type" value="Genomic_DNA"/>
</dbReference>
<evidence type="ECO:0000313" key="2">
    <source>
        <dbReference type="Proteomes" id="UP000576082"/>
    </source>
</evidence>
<keyword evidence="2" id="KW-1185">Reference proteome</keyword>
<sequence length="132" mass="15355">MSQLKCKCGNVISDVSDSLPYKGEIIPDRAFYNFLDKVENFIETLIEATKSGKRIEWIRKHFSSLSYPEDLDDTQMLCDIHGNYYSKIKKDIYQCNKCNRLWIQQNNTETFISFVPESDGDEWSNVLLPPST</sequence>
<evidence type="ECO:0000313" key="1">
    <source>
        <dbReference type="EMBL" id="NME68504.1"/>
    </source>
</evidence>
<name>A0A7X9P412_9BACT</name>